<feature type="transmembrane region" description="Helical" evidence="1">
    <location>
        <begin position="37"/>
        <end position="60"/>
    </location>
</feature>
<proteinExistence type="predicted"/>
<dbReference type="InParanoid" id="W7X8C5"/>
<evidence type="ECO:0000313" key="2">
    <source>
        <dbReference type="EMBL" id="EWS75630.1"/>
    </source>
</evidence>
<accession>W7X8C5</accession>
<organism evidence="2 3">
    <name type="scientific">Tetrahymena thermophila (strain SB210)</name>
    <dbReference type="NCBI Taxonomy" id="312017"/>
    <lineage>
        <taxon>Eukaryota</taxon>
        <taxon>Sar</taxon>
        <taxon>Alveolata</taxon>
        <taxon>Ciliophora</taxon>
        <taxon>Intramacronucleata</taxon>
        <taxon>Oligohymenophorea</taxon>
        <taxon>Hymenostomatida</taxon>
        <taxon>Tetrahymenina</taxon>
        <taxon>Tetrahymenidae</taxon>
        <taxon>Tetrahymena</taxon>
    </lineage>
</organism>
<reference evidence="3" key="1">
    <citation type="journal article" date="2006" name="PLoS Biol.">
        <title>Macronuclear genome sequence of the ciliate Tetrahymena thermophila, a model eukaryote.</title>
        <authorList>
            <person name="Eisen J.A."/>
            <person name="Coyne R.S."/>
            <person name="Wu M."/>
            <person name="Wu D."/>
            <person name="Thiagarajan M."/>
            <person name="Wortman J.R."/>
            <person name="Badger J.H."/>
            <person name="Ren Q."/>
            <person name="Amedeo P."/>
            <person name="Jones K.M."/>
            <person name="Tallon L.J."/>
            <person name="Delcher A.L."/>
            <person name="Salzberg S.L."/>
            <person name="Silva J.C."/>
            <person name="Haas B.J."/>
            <person name="Majoros W.H."/>
            <person name="Farzad M."/>
            <person name="Carlton J.M."/>
            <person name="Smith R.K. Jr."/>
            <person name="Garg J."/>
            <person name="Pearlman R.E."/>
            <person name="Karrer K.M."/>
            <person name="Sun L."/>
            <person name="Manning G."/>
            <person name="Elde N.C."/>
            <person name="Turkewitz A.P."/>
            <person name="Asai D.J."/>
            <person name="Wilkes D.E."/>
            <person name="Wang Y."/>
            <person name="Cai H."/>
            <person name="Collins K."/>
            <person name="Stewart B.A."/>
            <person name="Lee S.R."/>
            <person name="Wilamowska K."/>
            <person name="Weinberg Z."/>
            <person name="Ruzzo W.L."/>
            <person name="Wloga D."/>
            <person name="Gaertig J."/>
            <person name="Frankel J."/>
            <person name="Tsao C.-C."/>
            <person name="Gorovsky M.A."/>
            <person name="Keeling P.J."/>
            <person name="Waller R.F."/>
            <person name="Patron N.J."/>
            <person name="Cherry J.M."/>
            <person name="Stover N.A."/>
            <person name="Krieger C.J."/>
            <person name="del Toro C."/>
            <person name="Ryder H.F."/>
            <person name="Williamson S.C."/>
            <person name="Barbeau R.A."/>
            <person name="Hamilton E.P."/>
            <person name="Orias E."/>
        </authorList>
    </citation>
    <scope>NUCLEOTIDE SEQUENCE [LARGE SCALE GENOMIC DNA]</scope>
    <source>
        <strain evidence="3">SB210</strain>
    </source>
</reference>
<feature type="transmembrane region" description="Helical" evidence="1">
    <location>
        <begin position="72"/>
        <end position="92"/>
    </location>
</feature>
<gene>
    <name evidence="2" type="ORF">TTHERM_000736519</name>
</gene>
<keyword evidence="1 2" id="KW-0812">Transmembrane</keyword>
<name>W7X8C5_TETTS</name>
<sequence length="105" mass="12478">MILIYYNQQLKLKLKIIFNQIQLRGFESSKILLYQSIYQSDQLCLGYFILIVSPFVRIIYQKLISKVSGLRIYLILVKVKFFSINCNIIKLLNDIQCLTYSFLQK</sequence>
<dbReference type="EMBL" id="GG662786">
    <property type="protein sequence ID" value="EWS75630.1"/>
    <property type="molecule type" value="Genomic_DNA"/>
</dbReference>
<evidence type="ECO:0000256" key="1">
    <source>
        <dbReference type="SAM" id="Phobius"/>
    </source>
</evidence>
<dbReference type="RefSeq" id="XP_012651849.1">
    <property type="nucleotide sequence ID" value="XM_012796395.1"/>
</dbReference>
<dbReference type="KEGG" id="tet:TTHERM_000736519"/>
<dbReference type="GeneID" id="24440477"/>
<keyword evidence="3" id="KW-1185">Reference proteome</keyword>
<dbReference type="AlphaFoldDB" id="W7X8C5"/>
<keyword evidence="1" id="KW-0472">Membrane</keyword>
<protein>
    <submittedName>
        <fullName evidence="2">Transmembrane protein, putative</fullName>
    </submittedName>
</protein>
<keyword evidence="1" id="KW-1133">Transmembrane helix</keyword>
<evidence type="ECO:0000313" key="3">
    <source>
        <dbReference type="Proteomes" id="UP000009168"/>
    </source>
</evidence>
<dbReference type="Proteomes" id="UP000009168">
    <property type="component" value="Unassembled WGS sequence"/>
</dbReference>